<dbReference type="GO" id="GO:0003676">
    <property type="term" value="F:nucleic acid binding"/>
    <property type="evidence" value="ECO:0007669"/>
    <property type="project" value="InterPro"/>
</dbReference>
<dbReference type="InterPro" id="IPR036397">
    <property type="entry name" value="RNaseH_sf"/>
</dbReference>
<comment type="caution">
    <text evidence="1">The sequence shown here is derived from an EMBL/GenBank/DDBJ whole genome shotgun (WGS) entry which is preliminary data.</text>
</comment>
<gene>
    <name evidence="1" type="primary">X975_20927</name>
    <name evidence="1" type="ORF">TNCV_3046221</name>
</gene>
<evidence type="ECO:0000313" key="2">
    <source>
        <dbReference type="Proteomes" id="UP000887159"/>
    </source>
</evidence>
<evidence type="ECO:0000313" key="1">
    <source>
        <dbReference type="EMBL" id="GFX94990.1"/>
    </source>
</evidence>
<protein>
    <submittedName>
        <fullName evidence="1">Transposable element Tcb2 transposase</fullName>
    </submittedName>
</protein>
<keyword evidence="2" id="KW-1185">Reference proteome</keyword>
<name>A0A8X6RIW8_TRICX</name>
<reference evidence="1" key="1">
    <citation type="submission" date="2020-08" db="EMBL/GenBank/DDBJ databases">
        <title>Multicomponent nature underlies the extraordinary mechanical properties of spider dragline silk.</title>
        <authorList>
            <person name="Kono N."/>
            <person name="Nakamura H."/>
            <person name="Mori M."/>
            <person name="Yoshida Y."/>
            <person name="Ohtoshi R."/>
            <person name="Malay A.D."/>
            <person name="Moran D.A.P."/>
            <person name="Tomita M."/>
            <person name="Numata K."/>
            <person name="Arakawa K."/>
        </authorList>
    </citation>
    <scope>NUCLEOTIDE SEQUENCE</scope>
</reference>
<dbReference type="AlphaFoldDB" id="A0A8X6RIW8"/>
<organism evidence="1 2">
    <name type="scientific">Trichonephila clavipes</name>
    <name type="common">Golden silk orbweaver</name>
    <name type="synonym">Nephila clavipes</name>
    <dbReference type="NCBI Taxonomy" id="2585209"/>
    <lineage>
        <taxon>Eukaryota</taxon>
        <taxon>Metazoa</taxon>
        <taxon>Ecdysozoa</taxon>
        <taxon>Arthropoda</taxon>
        <taxon>Chelicerata</taxon>
        <taxon>Arachnida</taxon>
        <taxon>Araneae</taxon>
        <taxon>Araneomorphae</taxon>
        <taxon>Entelegynae</taxon>
        <taxon>Araneoidea</taxon>
        <taxon>Nephilidae</taxon>
        <taxon>Trichonephila</taxon>
    </lineage>
</organism>
<proteinExistence type="predicted"/>
<dbReference type="EMBL" id="BMAU01021182">
    <property type="protein sequence ID" value="GFX94990.1"/>
    <property type="molecule type" value="Genomic_DNA"/>
</dbReference>
<accession>A0A8X6RIW8</accession>
<dbReference type="Proteomes" id="UP000887159">
    <property type="component" value="Unassembled WGS sequence"/>
</dbReference>
<sequence>MQWLPGVLFKQDNVQLNTTKVSLDCLCPVTAFPWPARSPDLSPIEHIWDNLRRQVGYPARLNGLDARLQQIWNEMSQDIIQNLYARLYHIMHLRYRGSNRVLNYPFFCLFL</sequence>
<dbReference type="Gene3D" id="3.30.420.10">
    <property type="entry name" value="Ribonuclease H-like superfamily/Ribonuclease H"/>
    <property type="match status" value="1"/>
</dbReference>